<reference evidence="4 5" key="1">
    <citation type="journal article" date="2006" name="Proc. Natl. Acad. Sci. U.S.A.">
        <title>The partitioned Rhizobium etli genome: genetic and metabolic redundancy in seven interacting replicons.</title>
        <authorList>
            <person name="Gonzalez V."/>
            <person name="Santamaria R.I."/>
            <person name="Bustos P."/>
            <person name="Hernandez-Gonzalez I."/>
            <person name="Medrano-Soto A."/>
            <person name="Moreno-Hagelsieb G."/>
            <person name="Janga S.C."/>
            <person name="Ramirez M.A."/>
            <person name="Jimenez-Jacinto V."/>
            <person name="Collado-Vides J."/>
            <person name="Davila G."/>
        </authorList>
    </citation>
    <scope>NUCLEOTIDE SEQUENCE [LARGE SCALE GENOMIC DNA]</scope>
    <source>
        <strain evidence="5">ATCC 51251 / DSM 11541 / JCM 21823 / NBRC 15573 / CFN 42</strain>
    </source>
</reference>
<feature type="compositionally biased region" description="Basic and acidic residues" evidence="2">
    <location>
        <begin position="26"/>
        <end position="38"/>
    </location>
</feature>
<proteinExistence type="predicted"/>
<evidence type="ECO:0000256" key="1">
    <source>
        <dbReference type="ARBA" id="ARBA00023002"/>
    </source>
</evidence>
<accession>Q2JYT9</accession>
<dbReference type="GO" id="GO:0005737">
    <property type="term" value="C:cytoplasm"/>
    <property type="evidence" value="ECO:0007669"/>
    <property type="project" value="TreeGrafter"/>
</dbReference>
<geneLocation type="plasmid" evidence="4 5">
    <name>p42f</name>
</geneLocation>
<dbReference type="Gene3D" id="3.30.9.10">
    <property type="entry name" value="D-Amino Acid Oxidase, subunit A, domain 2"/>
    <property type="match status" value="1"/>
</dbReference>
<feature type="region of interest" description="Disordered" evidence="2">
    <location>
        <begin position="1"/>
        <end position="41"/>
    </location>
</feature>
<evidence type="ECO:0000256" key="2">
    <source>
        <dbReference type="SAM" id="MobiDB-lite"/>
    </source>
</evidence>
<evidence type="ECO:0000259" key="3">
    <source>
        <dbReference type="Pfam" id="PF01266"/>
    </source>
</evidence>
<evidence type="ECO:0000313" key="4">
    <source>
        <dbReference type="EMBL" id="ABC94247.1"/>
    </source>
</evidence>
<dbReference type="KEGG" id="ret:RHE_PF00357"/>
<dbReference type="Gene3D" id="3.50.50.60">
    <property type="entry name" value="FAD/NAD(P)-binding domain"/>
    <property type="match status" value="1"/>
</dbReference>
<dbReference type="InterPro" id="IPR006076">
    <property type="entry name" value="FAD-dep_OxRdtase"/>
</dbReference>
<dbReference type="GO" id="GO:0016491">
    <property type="term" value="F:oxidoreductase activity"/>
    <property type="evidence" value="ECO:0007669"/>
    <property type="project" value="UniProtKB-KW"/>
</dbReference>
<organism evidence="4 5">
    <name type="scientific">Rhizobium etli (strain ATCC 51251 / DSM 11541 / JCM 21823 / NBRC 15573 / CFN 42)</name>
    <dbReference type="NCBI Taxonomy" id="347834"/>
    <lineage>
        <taxon>Bacteria</taxon>
        <taxon>Pseudomonadati</taxon>
        <taxon>Pseudomonadota</taxon>
        <taxon>Alphaproteobacteria</taxon>
        <taxon>Hyphomicrobiales</taxon>
        <taxon>Rhizobiaceae</taxon>
        <taxon>Rhizobium/Agrobacterium group</taxon>
        <taxon>Rhizobium</taxon>
    </lineage>
</organism>
<feature type="domain" description="FAD dependent oxidoreductase" evidence="3">
    <location>
        <begin position="49"/>
        <end position="390"/>
    </location>
</feature>
<dbReference type="EMBL" id="CP000138">
    <property type="protein sequence ID" value="ABC94247.1"/>
    <property type="molecule type" value="Genomic_DNA"/>
</dbReference>
<keyword evidence="4" id="KW-0614">Plasmid</keyword>
<dbReference type="PANTHER" id="PTHR13847">
    <property type="entry name" value="SARCOSINE DEHYDROGENASE-RELATED"/>
    <property type="match status" value="1"/>
</dbReference>
<sequence>MIHPVSTLPPSACRASLTGRRSRSAQSDREARSGEVRGRPGKASAMDYDVIVIGGGLVGVSIAWGLSRCGQRVAIVDEGDVANRAARANFGLVWSSSKGLGNAAYSRWSRTSTANWHRLAAELKAETGIDTGFVQSGGFSIRLTSTELERGIASMAKLAAQPGMDAEGTPPLEYEILDQAETRRRLPLVGDTVAGAIFSPLDGHANPLRLFAVFHKALRQRGVHYFPHRKTNAIRHSAGAFQVAGEGWRLGAGKVVLAAGIGNTALAGIVGLSVPLSPSRGQIIVTERLKPFLSHATGYLRQTDEGSVLIGESKEAAIDHQRPRGPITAVLAERALRTFPLLRDAKAVRIWAAFRVVTPDGYPIYEQSERFPGAFAFACHSGVTLAANHALVLPRQISAGALSDDLCVFHSRRFHVPAAV</sequence>
<keyword evidence="1" id="KW-0560">Oxidoreductase</keyword>
<dbReference type="Proteomes" id="UP000001936">
    <property type="component" value="Plasmid p42f"/>
</dbReference>
<name>Q2JYT9_RHIEC</name>
<dbReference type="HOGENOM" id="CLU_007884_4_3_5"/>
<dbReference type="PANTHER" id="PTHR13847:SF287">
    <property type="entry name" value="FAD-DEPENDENT OXIDOREDUCTASE DOMAIN-CONTAINING PROTEIN 1"/>
    <property type="match status" value="1"/>
</dbReference>
<keyword evidence="5" id="KW-1185">Reference proteome</keyword>
<protein>
    <submittedName>
        <fullName evidence="4">D-Octopine oxidase, subunit B protein</fullName>
    </submittedName>
</protein>
<dbReference type="InterPro" id="IPR036188">
    <property type="entry name" value="FAD/NAD-bd_sf"/>
</dbReference>
<evidence type="ECO:0000313" key="5">
    <source>
        <dbReference type="Proteomes" id="UP000001936"/>
    </source>
</evidence>
<dbReference type="Pfam" id="PF01266">
    <property type="entry name" value="DAO"/>
    <property type="match status" value="1"/>
</dbReference>
<dbReference type="AlphaFoldDB" id="Q2JYT9"/>
<dbReference type="SUPFAM" id="SSF51905">
    <property type="entry name" value="FAD/NAD(P)-binding domain"/>
    <property type="match status" value="1"/>
</dbReference>
<gene>
    <name evidence="4" type="primary">ooxB</name>
    <name evidence="4" type="ordered locus">RHE_PF00357</name>
</gene>
<dbReference type="SUPFAM" id="SSF54373">
    <property type="entry name" value="FAD-linked reductases, C-terminal domain"/>
    <property type="match status" value="1"/>
</dbReference>